<gene>
    <name evidence="2" type="primary">OSJNBa0055P24.7</name>
</gene>
<accession>Q9FWH2</accession>
<evidence type="ECO:0000313" key="3">
    <source>
        <dbReference type="Proteomes" id="UP000000763"/>
    </source>
</evidence>
<feature type="compositionally biased region" description="Low complexity" evidence="1">
    <location>
        <begin position="28"/>
        <end position="40"/>
    </location>
</feature>
<feature type="region of interest" description="Disordered" evidence="1">
    <location>
        <begin position="166"/>
        <end position="189"/>
    </location>
</feature>
<feature type="region of interest" description="Disordered" evidence="1">
    <location>
        <begin position="13"/>
        <end position="41"/>
    </location>
</feature>
<dbReference type="EMBL" id="AC037425">
    <property type="protein sequence ID" value="AAG13580.1"/>
    <property type="molecule type" value="Genomic_DNA"/>
</dbReference>
<evidence type="ECO:0000313" key="2">
    <source>
        <dbReference type="EMBL" id="AAG13580.1"/>
    </source>
</evidence>
<feature type="compositionally biased region" description="Basic and acidic residues" evidence="1">
    <location>
        <begin position="217"/>
        <end position="240"/>
    </location>
</feature>
<organism evidence="2 3">
    <name type="scientific">Oryza sativa subsp. japonica</name>
    <name type="common">Rice</name>
    <dbReference type="NCBI Taxonomy" id="39947"/>
    <lineage>
        <taxon>Eukaryota</taxon>
        <taxon>Viridiplantae</taxon>
        <taxon>Streptophyta</taxon>
        <taxon>Embryophyta</taxon>
        <taxon>Tracheophyta</taxon>
        <taxon>Spermatophyta</taxon>
        <taxon>Magnoliopsida</taxon>
        <taxon>Liliopsida</taxon>
        <taxon>Poales</taxon>
        <taxon>Poaceae</taxon>
        <taxon>BOP clade</taxon>
        <taxon>Oryzoideae</taxon>
        <taxon>Oryzeae</taxon>
        <taxon>Oryzinae</taxon>
        <taxon>Oryza</taxon>
        <taxon>Oryza sativa</taxon>
    </lineage>
</organism>
<dbReference type="AlphaFoldDB" id="Q9FWH2"/>
<reference evidence="3" key="1">
    <citation type="journal article" date="2005" name="Nature">
        <title>The map-based sequence of the rice genome.</title>
        <authorList>
            <consortium name="International rice genome sequencing project (IRGSP)"/>
            <person name="Matsumoto T."/>
            <person name="Wu J."/>
            <person name="Kanamori H."/>
            <person name="Katayose Y."/>
            <person name="Fujisawa M."/>
            <person name="Namiki N."/>
            <person name="Mizuno H."/>
            <person name="Yamamoto K."/>
            <person name="Antonio B.A."/>
            <person name="Baba T."/>
            <person name="Sakata K."/>
            <person name="Nagamura Y."/>
            <person name="Aoki H."/>
            <person name="Arikawa K."/>
            <person name="Arita K."/>
            <person name="Bito T."/>
            <person name="Chiden Y."/>
            <person name="Fujitsuka N."/>
            <person name="Fukunaka R."/>
            <person name="Hamada M."/>
            <person name="Harada C."/>
            <person name="Hayashi A."/>
            <person name="Hijishita S."/>
            <person name="Honda M."/>
            <person name="Hosokawa S."/>
            <person name="Ichikawa Y."/>
            <person name="Idonuma A."/>
            <person name="Iijima M."/>
            <person name="Ikeda M."/>
            <person name="Ikeno M."/>
            <person name="Ito K."/>
            <person name="Ito S."/>
            <person name="Ito T."/>
            <person name="Ito Y."/>
            <person name="Ito Y."/>
            <person name="Iwabuchi A."/>
            <person name="Kamiya K."/>
            <person name="Karasawa W."/>
            <person name="Kurita K."/>
            <person name="Katagiri S."/>
            <person name="Kikuta A."/>
            <person name="Kobayashi H."/>
            <person name="Kobayashi N."/>
            <person name="Machita K."/>
            <person name="Maehara T."/>
            <person name="Masukawa M."/>
            <person name="Mizubayashi T."/>
            <person name="Mukai Y."/>
            <person name="Nagasaki H."/>
            <person name="Nagata Y."/>
            <person name="Naito S."/>
            <person name="Nakashima M."/>
            <person name="Nakama Y."/>
            <person name="Nakamichi Y."/>
            <person name="Nakamura M."/>
            <person name="Meguro A."/>
            <person name="Negishi M."/>
            <person name="Ohta I."/>
            <person name="Ohta T."/>
            <person name="Okamoto M."/>
            <person name="Ono N."/>
            <person name="Saji S."/>
            <person name="Sakaguchi M."/>
            <person name="Sakai K."/>
            <person name="Shibata M."/>
            <person name="Shimokawa T."/>
            <person name="Song J."/>
            <person name="Takazaki Y."/>
            <person name="Terasawa K."/>
            <person name="Tsugane M."/>
            <person name="Tsuji K."/>
            <person name="Ueda S."/>
            <person name="Waki K."/>
            <person name="Yamagata H."/>
            <person name="Yamamoto M."/>
            <person name="Yamamoto S."/>
            <person name="Yamane H."/>
            <person name="Yoshiki S."/>
            <person name="Yoshihara R."/>
            <person name="Yukawa K."/>
            <person name="Zhong H."/>
            <person name="Yano M."/>
            <person name="Yuan Q."/>
            <person name="Ouyang S."/>
            <person name="Liu J."/>
            <person name="Jones K.M."/>
            <person name="Gansberger K."/>
            <person name="Moffat K."/>
            <person name="Hill J."/>
            <person name="Bera J."/>
            <person name="Fadrosh D."/>
            <person name="Jin S."/>
            <person name="Johri S."/>
            <person name="Kim M."/>
            <person name="Overton L."/>
            <person name="Reardon M."/>
            <person name="Tsitrin T."/>
            <person name="Vuong H."/>
            <person name="Weaver B."/>
            <person name="Ciecko A."/>
            <person name="Tallon L."/>
            <person name="Jackson J."/>
            <person name="Pai G."/>
            <person name="Aken S.V."/>
            <person name="Utterback T."/>
            <person name="Reidmuller S."/>
            <person name="Feldblyum T."/>
            <person name="Hsiao J."/>
            <person name="Zismann V."/>
            <person name="Iobst S."/>
            <person name="de Vazeille A.R."/>
            <person name="Buell C.R."/>
            <person name="Ying K."/>
            <person name="Li Y."/>
            <person name="Lu T."/>
            <person name="Huang Y."/>
            <person name="Zhao Q."/>
            <person name="Feng Q."/>
            <person name="Zhang L."/>
            <person name="Zhu J."/>
            <person name="Weng Q."/>
            <person name="Mu J."/>
            <person name="Lu Y."/>
            <person name="Fan D."/>
            <person name="Liu Y."/>
            <person name="Guan J."/>
            <person name="Zhang Y."/>
            <person name="Yu S."/>
            <person name="Liu X."/>
            <person name="Zhang Y."/>
            <person name="Hong G."/>
            <person name="Han B."/>
            <person name="Choisne N."/>
            <person name="Demange N."/>
            <person name="Orjeda G."/>
            <person name="Samain S."/>
            <person name="Cattolico L."/>
            <person name="Pelletier E."/>
            <person name="Couloux A."/>
            <person name="Segurens B."/>
            <person name="Wincker P."/>
            <person name="D'Hont A."/>
            <person name="Scarpelli C."/>
            <person name="Weissenbach J."/>
            <person name="Salanoubat M."/>
            <person name="Quetier F."/>
            <person name="Yu Y."/>
            <person name="Kim H.R."/>
            <person name="Rambo T."/>
            <person name="Currie J."/>
            <person name="Collura K."/>
            <person name="Luo M."/>
            <person name="Yang T."/>
            <person name="Ammiraju J.S.S."/>
            <person name="Engler F."/>
            <person name="Soderlund C."/>
            <person name="Wing R.A."/>
            <person name="Palmer L.E."/>
            <person name="de la Bastide M."/>
            <person name="Spiegel L."/>
            <person name="Nascimento L."/>
            <person name="Zutavern T."/>
            <person name="O'Shaughnessy A."/>
            <person name="Dike S."/>
            <person name="Dedhia N."/>
            <person name="Preston R."/>
            <person name="Balija V."/>
            <person name="McCombie W.R."/>
            <person name="Chow T."/>
            <person name="Chen H."/>
            <person name="Chung M."/>
            <person name="Chen C."/>
            <person name="Shaw J."/>
            <person name="Wu H."/>
            <person name="Hsiao K."/>
            <person name="Chao Y."/>
            <person name="Chu M."/>
            <person name="Cheng C."/>
            <person name="Hour A."/>
            <person name="Lee P."/>
            <person name="Lin S."/>
            <person name="Lin Y."/>
            <person name="Liou J."/>
            <person name="Liu S."/>
            <person name="Hsing Y."/>
            <person name="Raghuvanshi S."/>
            <person name="Mohanty A."/>
            <person name="Bharti A.K."/>
            <person name="Gaur A."/>
            <person name="Gupta V."/>
            <person name="Kumar D."/>
            <person name="Ravi V."/>
            <person name="Vij S."/>
            <person name="Kapur A."/>
            <person name="Khurana P."/>
            <person name="Khurana P."/>
            <person name="Khurana J.P."/>
            <person name="Tyagi A.K."/>
            <person name="Gaikwad K."/>
            <person name="Singh A."/>
            <person name="Dalal V."/>
            <person name="Srivastava S."/>
            <person name="Dixit A."/>
            <person name="Pal A.K."/>
            <person name="Ghazi I.A."/>
            <person name="Yadav M."/>
            <person name="Pandit A."/>
            <person name="Bhargava A."/>
            <person name="Sureshbabu K."/>
            <person name="Batra K."/>
            <person name="Sharma T.R."/>
            <person name="Mohapatra T."/>
            <person name="Singh N.K."/>
            <person name="Messing J."/>
            <person name="Nelson A.B."/>
            <person name="Fuks G."/>
            <person name="Kavchok S."/>
            <person name="Keizer G."/>
            <person name="Linton E."/>
            <person name="Llaca V."/>
            <person name="Song R."/>
            <person name="Tanyolac B."/>
            <person name="Young S."/>
            <person name="Ho-Il K."/>
            <person name="Hahn J.H."/>
            <person name="Sangsakoo G."/>
            <person name="Vanavichit A."/>
            <person name="de Mattos Luiz.A.T."/>
            <person name="Zimmer P.D."/>
            <person name="Malone G."/>
            <person name="Dellagostin O."/>
            <person name="de Oliveira A.C."/>
            <person name="Bevan M."/>
            <person name="Bancroft I."/>
            <person name="Minx P."/>
            <person name="Cordum H."/>
            <person name="Wilson R."/>
            <person name="Cheng Z."/>
            <person name="Jin W."/>
            <person name="Jiang J."/>
            <person name="Leong S.A."/>
            <person name="Iwama H."/>
            <person name="Gojobori T."/>
            <person name="Itoh T."/>
            <person name="Niimura Y."/>
            <person name="Fujii Y."/>
            <person name="Habara T."/>
            <person name="Sakai H."/>
            <person name="Sato Y."/>
            <person name="Wilson G."/>
            <person name="Kumar K."/>
            <person name="McCouch S."/>
            <person name="Juretic N."/>
            <person name="Hoen D."/>
            <person name="Wright S."/>
            <person name="Bruskiewich R."/>
            <person name="Bureau T."/>
            <person name="Miyao A."/>
            <person name="Hirochika H."/>
            <person name="Nishikawa T."/>
            <person name="Kadowaki K."/>
            <person name="Sugiura M."/>
            <person name="Burr B."/>
            <person name="Sasaki T."/>
        </authorList>
    </citation>
    <scope>NUCLEOTIDE SEQUENCE [LARGE SCALE GENOMIC DNA]</scope>
    <source>
        <strain evidence="3">cv. Nipponbare</strain>
    </source>
</reference>
<feature type="region of interest" description="Disordered" evidence="1">
    <location>
        <begin position="217"/>
        <end position="241"/>
    </location>
</feature>
<evidence type="ECO:0000256" key="1">
    <source>
        <dbReference type="SAM" id="MobiDB-lite"/>
    </source>
</evidence>
<dbReference type="Proteomes" id="UP000000763">
    <property type="component" value="Chromosome 10"/>
</dbReference>
<proteinExistence type="predicted"/>
<feature type="compositionally biased region" description="Polar residues" evidence="1">
    <location>
        <begin position="179"/>
        <end position="188"/>
    </location>
</feature>
<name>Q9FWH2_ORYSJ</name>
<sequence>MLGLPSIDGRFRVTAGGGEVGPALQRRSTSPQPAAPSAPSLCRSITVPTSKANRLRSLAPPLIQGSSTLQAVILPANKDKNSGCRRKIQADRTPCQLLLFAAQSRKFLADSTKFLFGIGNFFHNDYPLQIDLIFEDSCSAGDYFTPVIQGMASMYDVDFSPHQATPKESMNFKDDAKVQPSSGQTPNKGNYYMGHANAIMMMFQYIRDGCRHVESSMEDFKSKKVEEGRDEKRKVGEGYDPRWSSPIEITMKICNDDVSDEATEKEP</sequence>
<protein>
    <submittedName>
        <fullName evidence="2">Uncharacterized protein</fullName>
    </submittedName>
</protein>
<reference evidence="3" key="2">
    <citation type="journal article" date="2008" name="Nucleic Acids Res.">
        <title>The rice annotation project database (RAP-DB): 2008 update.</title>
        <authorList>
            <consortium name="The rice annotation project (RAP)"/>
        </authorList>
    </citation>
    <scope>GENOME REANNOTATION</scope>
    <source>
        <strain evidence="3">cv. Nipponbare</strain>
    </source>
</reference>